<dbReference type="AlphaFoldDB" id="A0A3E2H9L7"/>
<gene>
    <name evidence="1" type="ORF">B7463_g6263</name>
</gene>
<evidence type="ECO:0000313" key="2">
    <source>
        <dbReference type="Proteomes" id="UP000258309"/>
    </source>
</evidence>
<dbReference type="InterPro" id="IPR011009">
    <property type="entry name" value="Kinase-like_dom_sf"/>
</dbReference>
<dbReference type="SUPFAM" id="SSF56112">
    <property type="entry name" value="Protein kinase-like (PK-like)"/>
    <property type="match status" value="1"/>
</dbReference>
<sequence>MFDNDTVYLGAAMWQLTEQLSENSKDAPPCEAVAVYVAKQIEGPCLGKEAIVKVRMEIPNILYPEFLPEDLEELKDVNGFSVYTVEELNNLNRLTQAGCKSSLRLIGWYSEKQTEHMPLPGGYLVWILMEKVPGITPWDFWEMPREERDQIRKSFHEALMEVYSHGIAPQDEGRRNLVWDKDNRKCYIVDYEDCEHIDEKRMEDVHWMSRANFRWELEAWNGFDKPLQL</sequence>
<proteinExistence type="predicted"/>
<dbReference type="OrthoDB" id="5401170at2759"/>
<feature type="non-terminal residue" evidence="1">
    <location>
        <position position="229"/>
    </location>
</feature>
<keyword evidence="2" id="KW-1185">Reference proteome</keyword>
<dbReference type="EMBL" id="NCSJ02000109">
    <property type="protein sequence ID" value="RFU30078.1"/>
    <property type="molecule type" value="Genomic_DNA"/>
</dbReference>
<dbReference type="Proteomes" id="UP000258309">
    <property type="component" value="Unassembled WGS sequence"/>
</dbReference>
<dbReference type="OMA" id="TEFRESY"/>
<dbReference type="STRING" id="5539.A0A3E2H9L7"/>
<protein>
    <recommendedName>
        <fullName evidence="3">Aminoglycoside phosphotransferase domain-containing protein</fullName>
    </recommendedName>
</protein>
<accession>A0A3E2H9L7</accession>
<organism evidence="1 2">
    <name type="scientific">Scytalidium lignicola</name>
    <name type="common">Hyphomycete</name>
    <dbReference type="NCBI Taxonomy" id="5539"/>
    <lineage>
        <taxon>Eukaryota</taxon>
        <taxon>Fungi</taxon>
        <taxon>Dikarya</taxon>
        <taxon>Ascomycota</taxon>
        <taxon>Pezizomycotina</taxon>
        <taxon>Leotiomycetes</taxon>
        <taxon>Leotiomycetes incertae sedis</taxon>
        <taxon>Scytalidium</taxon>
    </lineage>
</organism>
<comment type="caution">
    <text evidence="1">The sequence shown here is derived from an EMBL/GenBank/DDBJ whole genome shotgun (WGS) entry which is preliminary data.</text>
</comment>
<reference evidence="1 2" key="1">
    <citation type="submission" date="2018-05" db="EMBL/GenBank/DDBJ databases">
        <title>Draft genome sequence of Scytalidium lignicola DSM 105466, a ubiquitous saprotrophic fungus.</title>
        <authorList>
            <person name="Buettner E."/>
            <person name="Gebauer A.M."/>
            <person name="Hofrichter M."/>
            <person name="Liers C."/>
            <person name="Kellner H."/>
        </authorList>
    </citation>
    <scope>NUCLEOTIDE SEQUENCE [LARGE SCALE GENOMIC DNA]</scope>
    <source>
        <strain evidence="1 2">DSM 105466</strain>
    </source>
</reference>
<evidence type="ECO:0008006" key="3">
    <source>
        <dbReference type="Google" id="ProtNLM"/>
    </source>
</evidence>
<name>A0A3E2H9L7_SCYLI</name>
<feature type="non-terminal residue" evidence="1">
    <location>
        <position position="1"/>
    </location>
</feature>
<evidence type="ECO:0000313" key="1">
    <source>
        <dbReference type="EMBL" id="RFU30078.1"/>
    </source>
</evidence>
<dbReference type="Gene3D" id="1.10.510.10">
    <property type="entry name" value="Transferase(Phosphotransferase) domain 1"/>
    <property type="match status" value="1"/>
</dbReference>